<reference evidence="4" key="1">
    <citation type="submission" date="2017-11" db="EMBL/GenBank/DDBJ databases">
        <authorList>
            <person name="Lima N.C."/>
            <person name="Parody-Merino A.M."/>
            <person name="Battley P.F."/>
            <person name="Fidler A.E."/>
            <person name="Prosdocimi F."/>
        </authorList>
    </citation>
    <scope>NUCLEOTIDE SEQUENCE [LARGE SCALE GENOMIC DNA]</scope>
</reference>
<keyword evidence="4" id="KW-1185">Reference proteome</keyword>
<dbReference type="AlphaFoldDB" id="A0A2I0TLZ9"/>
<gene>
    <name evidence="3" type="ORF">llap_14872</name>
    <name evidence="2" type="ORF">llap_21683</name>
</gene>
<organism evidence="3 4">
    <name type="scientific">Limosa lapponica baueri</name>
    <dbReference type="NCBI Taxonomy" id="1758121"/>
    <lineage>
        <taxon>Eukaryota</taxon>
        <taxon>Metazoa</taxon>
        <taxon>Chordata</taxon>
        <taxon>Craniata</taxon>
        <taxon>Vertebrata</taxon>
        <taxon>Euteleostomi</taxon>
        <taxon>Archelosauria</taxon>
        <taxon>Archosauria</taxon>
        <taxon>Dinosauria</taxon>
        <taxon>Saurischia</taxon>
        <taxon>Theropoda</taxon>
        <taxon>Coelurosauria</taxon>
        <taxon>Aves</taxon>
        <taxon>Neognathae</taxon>
        <taxon>Neoaves</taxon>
        <taxon>Charadriiformes</taxon>
        <taxon>Scolopacidae</taxon>
        <taxon>Limosa</taxon>
    </lineage>
</organism>
<dbReference type="EMBL" id="KZ508770">
    <property type="protein sequence ID" value="PKU34826.1"/>
    <property type="molecule type" value="Genomic_DNA"/>
</dbReference>
<accession>A0A2I0TLZ9</accession>
<dbReference type="OrthoDB" id="416454at2759"/>
<evidence type="ECO:0000256" key="1">
    <source>
        <dbReference type="SAM" id="MobiDB-lite"/>
    </source>
</evidence>
<proteinExistence type="predicted"/>
<evidence type="ECO:0000313" key="2">
    <source>
        <dbReference type="EMBL" id="PKU28011.1"/>
    </source>
</evidence>
<feature type="region of interest" description="Disordered" evidence="1">
    <location>
        <begin position="1"/>
        <end position="23"/>
    </location>
</feature>
<evidence type="ECO:0000313" key="4">
    <source>
        <dbReference type="Proteomes" id="UP000233556"/>
    </source>
</evidence>
<reference evidence="4" key="3">
    <citation type="submission" date="2017-12" db="EMBL/GenBank/DDBJ databases">
        <title>Genome sequence of the Bar-tailed Godwit (Limosa lapponica baueri).</title>
        <authorList>
            <person name="Lima N.C.B."/>
            <person name="Parody-Merino A.M."/>
            <person name="Battley P.F."/>
            <person name="Fidler A.E."/>
            <person name="Prosdocimi F."/>
        </authorList>
    </citation>
    <scope>NUCLEOTIDE SEQUENCE [LARGE SCALE GENOMIC DNA]</scope>
</reference>
<dbReference type="Proteomes" id="UP000233556">
    <property type="component" value="Unassembled WGS sequence"/>
</dbReference>
<name>A0A2I0TLZ9_LIMLA</name>
<sequence length="142" mass="16154">MDEQGAPGQSQTGKGSLQRVEARTANLGGIQRNYLSRQGSVWKAKSQTELNLAKDIKDIKKNFYKYVRDKGKSREDVGPLWKEMGNLVIQDMEKAKVLNDFFSPRPSQVRGSNHTTQVAEDKVRDCENENHPLSVKMKYEII</sequence>
<protein>
    <recommendedName>
        <fullName evidence="5">Rna-directed dna polymerase from mobile element jockey-like</fullName>
    </recommendedName>
</protein>
<reference evidence="3" key="2">
    <citation type="submission" date="2017-11" db="EMBL/GenBank/DDBJ databases">
        <authorList>
            <person name="Han C.G."/>
        </authorList>
    </citation>
    <scope>NUCLEOTIDE SEQUENCE [LARGE SCALE GENOMIC DNA]</scope>
    <source>
        <strain evidence="3">BTGAFAM01</strain>
        <tissue evidence="3">Blood</tissue>
    </source>
</reference>
<dbReference type="EMBL" id="KZ523011">
    <property type="protein sequence ID" value="PKU28011.1"/>
    <property type="molecule type" value="Genomic_DNA"/>
</dbReference>
<reference evidence="3" key="4">
    <citation type="submission" date="2018-01" db="EMBL/GenBank/DDBJ databases">
        <title>Genome sequence of the Bar-tailed Godwit (Limosa lapponica baueri).</title>
        <authorList>
            <person name="Lima N.C.B."/>
            <person name="Parody-Merino A.M."/>
            <person name="Battley P.F."/>
            <person name="Fidler A.E."/>
            <person name="Prosdocimi F."/>
        </authorList>
    </citation>
    <scope>NUCLEOTIDE SEQUENCE</scope>
    <source>
        <strain evidence="3">BTGAFAM01</strain>
        <tissue evidence="3">Blood</tissue>
    </source>
</reference>
<evidence type="ECO:0008006" key="5">
    <source>
        <dbReference type="Google" id="ProtNLM"/>
    </source>
</evidence>
<evidence type="ECO:0000313" key="3">
    <source>
        <dbReference type="EMBL" id="PKU34826.1"/>
    </source>
</evidence>